<dbReference type="InterPro" id="IPR051459">
    <property type="entry name" value="Cytochrome_c-type_DH"/>
</dbReference>
<dbReference type="GO" id="GO:0009055">
    <property type="term" value="F:electron transfer activity"/>
    <property type="evidence" value="ECO:0007669"/>
    <property type="project" value="InterPro"/>
</dbReference>
<evidence type="ECO:0000256" key="6">
    <source>
        <dbReference type="PROSITE-ProRule" id="PRU00433"/>
    </source>
</evidence>
<evidence type="ECO:0000256" key="5">
    <source>
        <dbReference type="ARBA" id="ARBA00023004"/>
    </source>
</evidence>
<dbReference type="PANTHER" id="PTHR35008:SF8">
    <property type="entry name" value="ALCOHOL DEHYDROGENASE CYTOCHROME C SUBUNIT"/>
    <property type="match status" value="1"/>
</dbReference>
<dbReference type="GO" id="GO:0005506">
    <property type="term" value="F:iron ion binding"/>
    <property type="evidence" value="ECO:0007669"/>
    <property type="project" value="InterPro"/>
</dbReference>
<keyword evidence="3 6" id="KW-0479">Metal-binding</keyword>
<dbReference type="Pfam" id="PF00034">
    <property type="entry name" value="Cytochrom_C"/>
    <property type="match status" value="1"/>
</dbReference>
<evidence type="ECO:0000256" key="2">
    <source>
        <dbReference type="ARBA" id="ARBA00022617"/>
    </source>
</evidence>
<dbReference type="InterPro" id="IPR036909">
    <property type="entry name" value="Cyt_c-like_dom_sf"/>
</dbReference>
<dbReference type="PROSITE" id="PS51257">
    <property type="entry name" value="PROKAR_LIPOPROTEIN"/>
    <property type="match status" value="1"/>
</dbReference>
<keyword evidence="4" id="KW-0249">Electron transport</keyword>
<dbReference type="Gene3D" id="1.10.760.10">
    <property type="entry name" value="Cytochrome c-like domain"/>
    <property type="match status" value="1"/>
</dbReference>
<gene>
    <name evidence="8" type="ORF">G3570_12105</name>
</gene>
<evidence type="ECO:0000256" key="4">
    <source>
        <dbReference type="ARBA" id="ARBA00022982"/>
    </source>
</evidence>
<dbReference type="EMBL" id="JAALLT010000004">
    <property type="protein sequence ID" value="NGP77382.1"/>
    <property type="molecule type" value="Genomic_DNA"/>
</dbReference>
<dbReference type="PANTHER" id="PTHR35008">
    <property type="entry name" value="BLL4482 PROTEIN-RELATED"/>
    <property type="match status" value="1"/>
</dbReference>
<comment type="caution">
    <text evidence="8">The sequence shown here is derived from an EMBL/GenBank/DDBJ whole genome shotgun (WGS) entry which is preliminary data.</text>
</comment>
<evidence type="ECO:0000256" key="1">
    <source>
        <dbReference type="ARBA" id="ARBA00022448"/>
    </source>
</evidence>
<dbReference type="RefSeq" id="WP_165142743.1">
    <property type="nucleotide sequence ID" value="NZ_JAALLT010000004.1"/>
</dbReference>
<dbReference type="SUPFAM" id="SSF46626">
    <property type="entry name" value="Cytochrome c"/>
    <property type="match status" value="1"/>
</dbReference>
<protein>
    <submittedName>
        <fullName evidence="8">Cytochrome c</fullName>
    </submittedName>
</protein>
<dbReference type="InterPro" id="IPR008168">
    <property type="entry name" value="Cyt_C_IC"/>
</dbReference>
<dbReference type="InterPro" id="IPR009056">
    <property type="entry name" value="Cyt_c-like_dom"/>
</dbReference>
<organism evidence="8 9">
    <name type="scientific">Halalkalibaculum roseum</name>
    <dbReference type="NCBI Taxonomy" id="2709311"/>
    <lineage>
        <taxon>Bacteria</taxon>
        <taxon>Pseudomonadati</taxon>
        <taxon>Balneolota</taxon>
        <taxon>Balneolia</taxon>
        <taxon>Balneolales</taxon>
        <taxon>Balneolaceae</taxon>
        <taxon>Halalkalibaculum</taxon>
    </lineage>
</organism>
<evidence type="ECO:0000313" key="8">
    <source>
        <dbReference type="EMBL" id="NGP77382.1"/>
    </source>
</evidence>
<dbReference type="AlphaFoldDB" id="A0A6M1SWQ1"/>
<reference evidence="8 9" key="1">
    <citation type="submission" date="2020-02" db="EMBL/GenBank/DDBJ databases">
        <title>Balneolaceae bacterium YR4-1, complete genome.</title>
        <authorList>
            <person name="Li Y."/>
            <person name="Wu S."/>
        </authorList>
    </citation>
    <scope>NUCLEOTIDE SEQUENCE [LARGE SCALE GENOMIC DNA]</scope>
    <source>
        <strain evidence="8 9">YR4-1</strain>
    </source>
</reference>
<name>A0A6M1SWQ1_9BACT</name>
<keyword evidence="9" id="KW-1185">Reference proteome</keyword>
<feature type="domain" description="Cytochrome c" evidence="7">
    <location>
        <begin position="177"/>
        <end position="267"/>
    </location>
</feature>
<dbReference type="Proteomes" id="UP000473278">
    <property type="component" value="Unassembled WGS sequence"/>
</dbReference>
<proteinExistence type="predicted"/>
<dbReference type="PRINTS" id="PR00605">
    <property type="entry name" value="CYTCHROMECIC"/>
</dbReference>
<keyword evidence="1" id="KW-0813">Transport</keyword>
<evidence type="ECO:0000313" key="9">
    <source>
        <dbReference type="Proteomes" id="UP000473278"/>
    </source>
</evidence>
<sequence length="300" mass="33930">MNTKAIGSYLLTIGLIIFFSSCQTGRSDYMSAEQREHLQAAYDSLQADYKSLMAGYESDTDTLPEDLKSLYSQMQQMYASMDANHRQMMGGDRGNHMDGEMMMGRGMGMHMQGHMTGEWYSQMMAMHDQMARMHQQMNQQDMAMMNRRLSDEYGRMRRMLPGIDEGAEMPSDEEEEPEMLNGSNLYAANCASCHGNNARGVTGAFPPLINSEWVTGDKSIPVRILLHGLQGEIDVQGQTYQGIMPSFRARLSAAEIASILNYLREESAGEYPTISRQEVIDTRKIYQNRTAPWSSEELNE</sequence>
<accession>A0A6M1SWQ1</accession>
<evidence type="ECO:0000259" key="7">
    <source>
        <dbReference type="PROSITE" id="PS51007"/>
    </source>
</evidence>
<dbReference type="GO" id="GO:0020037">
    <property type="term" value="F:heme binding"/>
    <property type="evidence" value="ECO:0007669"/>
    <property type="project" value="InterPro"/>
</dbReference>
<keyword evidence="2 6" id="KW-0349">Heme</keyword>
<evidence type="ECO:0000256" key="3">
    <source>
        <dbReference type="ARBA" id="ARBA00022723"/>
    </source>
</evidence>
<dbReference type="PROSITE" id="PS51007">
    <property type="entry name" value="CYTC"/>
    <property type="match status" value="1"/>
</dbReference>
<keyword evidence="5 6" id="KW-0408">Iron</keyword>